<dbReference type="AlphaFoldDB" id="A0A4S4N3U5"/>
<dbReference type="Proteomes" id="UP000308730">
    <property type="component" value="Unassembled WGS sequence"/>
</dbReference>
<evidence type="ECO:0000256" key="1">
    <source>
        <dbReference type="SAM" id="MobiDB-lite"/>
    </source>
</evidence>
<dbReference type="PANTHER" id="PTHR16291">
    <property type="entry name" value="NUCLEAR CAP-BINDING PROTEIN SUBUNIT 3"/>
    <property type="match status" value="1"/>
</dbReference>
<feature type="compositionally biased region" description="Basic and acidic residues" evidence="1">
    <location>
        <begin position="230"/>
        <end position="257"/>
    </location>
</feature>
<dbReference type="InterPro" id="IPR019416">
    <property type="entry name" value="NCBP3"/>
</dbReference>
<evidence type="ECO:0008006" key="4">
    <source>
        <dbReference type="Google" id="ProtNLM"/>
    </source>
</evidence>
<feature type="region of interest" description="Disordered" evidence="1">
    <location>
        <begin position="64"/>
        <end position="93"/>
    </location>
</feature>
<dbReference type="GO" id="GO:0005634">
    <property type="term" value="C:nucleus"/>
    <property type="evidence" value="ECO:0007669"/>
    <property type="project" value="TreeGrafter"/>
</dbReference>
<evidence type="ECO:0000313" key="3">
    <source>
        <dbReference type="Proteomes" id="UP000308730"/>
    </source>
</evidence>
<feature type="compositionally biased region" description="Acidic residues" evidence="1">
    <location>
        <begin position="76"/>
        <end position="91"/>
    </location>
</feature>
<evidence type="ECO:0000313" key="2">
    <source>
        <dbReference type="EMBL" id="THH33702.1"/>
    </source>
</evidence>
<reference evidence="2 3" key="1">
    <citation type="submission" date="2019-02" db="EMBL/GenBank/DDBJ databases">
        <title>Genome sequencing of the rare red list fungi Antrodiella citrinella (Flaviporus citrinellus).</title>
        <authorList>
            <person name="Buettner E."/>
            <person name="Kellner H."/>
        </authorList>
    </citation>
    <scope>NUCLEOTIDE SEQUENCE [LARGE SCALE GENOMIC DNA]</scope>
    <source>
        <strain evidence="2 3">DSM 108506</strain>
    </source>
</reference>
<dbReference type="EMBL" id="SGPM01000003">
    <property type="protein sequence ID" value="THH33702.1"/>
    <property type="molecule type" value="Genomic_DNA"/>
</dbReference>
<feature type="region of interest" description="Disordered" evidence="1">
    <location>
        <begin position="216"/>
        <end position="290"/>
    </location>
</feature>
<dbReference type="OrthoDB" id="422106at2759"/>
<proteinExistence type="predicted"/>
<dbReference type="GO" id="GO:0003729">
    <property type="term" value="F:mRNA binding"/>
    <property type="evidence" value="ECO:0007669"/>
    <property type="project" value="InterPro"/>
</dbReference>
<keyword evidence="3" id="KW-1185">Reference proteome</keyword>
<dbReference type="GO" id="GO:0000340">
    <property type="term" value="F:RNA 7-methylguanosine cap binding"/>
    <property type="evidence" value="ECO:0007669"/>
    <property type="project" value="InterPro"/>
</dbReference>
<sequence length="290" mass="31963">MDVALDMEDPMAVTQNVVLSYDDVTPIEEYTESQALEHSATEETGSISLAARIGTTKAYFMPEAGANRAGKRKHDDDEEEAEDVNNIEDSDIPSNTSIRENALLLNGTPISHLPTNNIFAYATHFDTKPTALEWIDDTTCILVFPTRASARTAYNNLSKSKSEDALDNDCITAHPIPVAIWPPEDRINSSLGKGEGLKGTIHLRWATPWDVKQKGAKQQSGFYKRYGQSARHDGPGEEPAGKRRRRDVDKAEQKAELDQELDSFLTADPEDAPPSPPSKMRSDLPTVPVT</sequence>
<accession>A0A4S4N3U5</accession>
<name>A0A4S4N3U5_9APHY</name>
<dbReference type="Pfam" id="PF10309">
    <property type="entry name" value="NCBP3"/>
    <property type="match status" value="1"/>
</dbReference>
<dbReference type="PANTHER" id="PTHR16291:SF0">
    <property type="entry name" value="NUCLEAR CAP-BINDING PROTEIN SUBUNIT 3"/>
    <property type="match status" value="1"/>
</dbReference>
<gene>
    <name evidence="2" type="ORF">EUX98_g457</name>
</gene>
<organism evidence="2 3">
    <name type="scientific">Antrodiella citrinella</name>
    <dbReference type="NCBI Taxonomy" id="2447956"/>
    <lineage>
        <taxon>Eukaryota</taxon>
        <taxon>Fungi</taxon>
        <taxon>Dikarya</taxon>
        <taxon>Basidiomycota</taxon>
        <taxon>Agaricomycotina</taxon>
        <taxon>Agaricomycetes</taxon>
        <taxon>Polyporales</taxon>
        <taxon>Steccherinaceae</taxon>
        <taxon>Antrodiella</taxon>
    </lineage>
</organism>
<comment type="caution">
    <text evidence="2">The sequence shown here is derived from an EMBL/GenBank/DDBJ whole genome shotgun (WGS) entry which is preliminary data.</text>
</comment>
<protein>
    <recommendedName>
        <fullName evidence="4">Chromatin target of PRMT1 protein C-terminal domain-containing protein</fullName>
    </recommendedName>
</protein>